<gene>
    <name evidence="2" type="ORF">Tco025E_02966</name>
</gene>
<evidence type="ECO:0000313" key="3">
    <source>
        <dbReference type="Proteomes" id="UP000284403"/>
    </source>
</evidence>
<evidence type="ECO:0000313" key="2">
    <source>
        <dbReference type="EMBL" id="RNF23166.1"/>
    </source>
</evidence>
<sequence length="130" mass="14851">MHLTKFTFIQKTSITPRAEHRLRGRRDDLGCHRCAHALLVQCVLLRLRGWMRLFRAEHRLRGRRDDLGCHRCAHALLVQCVLLRLTLDAPLPSPAPPPRTQGRPRVSPVRPRPPRAVRAPAPPRLDAPLP</sequence>
<accession>A0A422PZK4</accession>
<feature type="compositionally biased region" description="Pro residues" evidence="1">
    <location>
        <begin position="120"/>
        <end position="130"/>
    </location>
</feature>
<comment type="caution">
    <text evidence="2">The sequence shown here is derived from an EMBL/GenBank/DDBJ whole genome shotgun (WGS) entry which is preliminary data.</text>
</comment>
<dbReference type="EMBL" id="MKKU01000123">
    <property type="protein sequence ID" value="RNF23166.1"/>
    <property type="molecule type" value="Genomic_DNA"/>
</dbReference>
<dbReference type="GeneID" id="40316577"/>
<feature type="region of interest" description="Disordered" evidence="1">
    <location>
        <begin position="90"/>
        <end position="130"/>
    </location>
</feature>
<dbReference type="RefSeq" id="XP_029230076.1">
    <property type="nucleotide sequence ID" value="XM_029369889.1"/>
</dbReference>
<name>A0A422PZK4_9TRYP</name>
<organism evidence="2 3">
    <name type="scientific">Trypanosoma conorhini</name>
    <dbReference type="NCBI Taxonomy" id="83891"/>
    <lineage>
        <taxon>Eukaryota</taxon>
        <taxon>Discoba</taxon>
        <taxon>Euglenozoa</taxon>
        <taxon>Kinetoplastea</taxon>
        <taxon>Metakinetoplastina</taxon>
        <taxon>Trypanosomatida</taxon>
        <taxon>Trypanosomatidae</taxon>
        <taxon>Trypanosoma</taxon>
    </lineage>
</organism>
<feature type="non-terminal residue" evidence="2">
    <location>
        <position position="130"/>
    </location>
</feature>
<dbReference type="Proteomes" id="UP000284403">
    <property type="component" value="Unassembled WGS sequence"/>
</dbReference>
<dbReference type="AlphaFoldDB" id="A0A422PZK4"/>
<keyword evidence="3" id="KW-1185">Reference proteome</keyword>
<reference evidence="2 3" key="1">
    <citation type="journal article" date="2018" name="BMC Genomics">
        <title>Genomic comparison of Trypanosoma conorhini and Trypanosoma rangeli to Trypanosoma cruzi strains of high and low virulence.</title>
        <authorList>
            <person name="Bradwell K.R."/>
            <person name="Koparde V.N."/>
            <person name="Matveyev A.V."/>
            <person name="Serrano M.G."/>
            <person name="Alves J.M."/>
            <person name="Parikh H."/>
            <person name="Huang B."/>
            <person name="Lee V."/>
            <person name="Espinosa-Alvarez O."/>
            <person name="Ortiz P.A."/>
            <person name="Costa-Martins A.G."/>
            <person name="Teixeira M.M."/>
            <person name="Buck G.A."/>
        </authorList>
    </citation>
    <scope>NUCLEOTIDE SEQUENCE [LARGE SCALE GENOMIC DNA]</scope>
    <source>
        <strain evidence="2 3">025E</strain>
    </source>
</reference>
<evidence type="ECO:0000256" key="1">
    <source>
        <dbReference type="SAM" id="MobiDB-lite"/>
    </source>
</evidence>
<proteinExistence type="predicted"/>
<protein>
    <submittedName>
        <fullName evidence="2">Uncharacterized protein</fullName>
    </submittedName>
</protein>